<dbReference type="InterPro" id="IPR045493">
    <property type="entry name" value="DUF6435"/>
</dbReference>
<protein>
    <recommendedName>
        <fullName evidence="3">Lacal_2735 family protein</fullName>
    </recommendedName>
</protein>
<evidence type="ECO:0000313" key="2">
    <source>
        <dbReference type="Proteomes" id="UP000198999"/>
    </source>
</evidence>
<keyword evidence="2" id="KW-1185">Reference proteome</keyword>
<evidence type="ECO:0000313" key="1">
    <source>
        <dbReference type="EMBL" id="SEQ95731.1"/>
    </source>
</evidence>
<gene>
    <name evidence="1" type="ORF">SAMN05421824_2666</name>
</gene>
<accession>A0A1H9K9D0</accession>
<sequence>MFSFLKRKSKKEKLEEKFKKLMQEWHQLSSINRSASDKKYAEAQEIAKMLSAMKHETA</sequence>
<organism evidence="1 2">
    <name type="scientific">Hyunsoonleella jejuensis</name>
    <dbReference type="NCBI Taxonomy" id="419940"/>
    <lineage>
        <taxon>Bacteria</taxon>
        <taxon>Pseudomonadati</taxon>
        <taxon>Bacteroidota</taxon>
        <taxon>Flavobacteriia</taxon>
        <taxon>Flavobacteriales</taxon>
        <taxon>Flavobacteriaceae</taxon>
    </lineage>
</organism>
<dbReference type="NCBIfam" id="NF033487">
    <property type="entry name" value="Lacal_2735_fam"/>
    <property type="match status" value="1"/>
</dbReference>
<dbReference type="EMBL" id="FOFN01000004">
    <property type="protein sequence ID" value="SEQ95731.1"/>
    <property type="molecule type" value="Genomic_DNA"/>
</dbReference>
<reference evidence="1 2" key="1">
    <citation type="submission" date="2016-10" db="EMBL/GenBank/DDBJ databases">
        <authorList>
            <person name="de Groot N.N."/>
        </authorList>
    </citation>
    <scope>NUCLEOTIDE SEQUENCE [LARGE SCALE GENOMIC DNA]</scope>
    <source>
        <strain evidence="1 2">DSM 21035</strain>
    </source>
</reference>
<proteinExistence type="predicted"/>
<evidence type="ECO:0008006" key="3">
    <source>
        <dbReference type="Google" id="ProtNLM"/>
    </source>
</evidence>
<dbReference type="OrthoDB" id="1123018at2"/>
<name>A0A1H9K9D0_9FLAO</name>
<dbReference type="AlphaFoldDB" id="A0A1H9K9D0"/>
<dbReference type="Proteomes" id="UP000198999">
    <property type="component" value="Unassembled WGS sequence"/>
</dbReference>
<dbReference type="STRING" id="419940.SAMN05421824_2666"/>
<dbReference type="RefSeq" id="WP_143064779.1">
    <property type="nucleotide sequence ID" value="NZ_FOFN01000004.1"/>
</dbReference>